<dbReference type="SUPFAM" id="SSF53383">
    <property type="entry name" value="PLP-dependent transferases"/>
    <property type="match status" value="1"/>
</dbReference>
<evidence type="ECO:0000259" key="5">
    <source>
        <dbReference type="Pfam" id="PF00155"/>
    </source>
</evidence>
<dbReference type="Proteomes" id="UP000075230">
    <property type="component" value="Unassembled WGS sequence"/>
</dbReference>
<evidence type="ECO:0000256" key="4">
    <source>
        <dbReference type="ARBA" id="ARBA00022898"/>
    </source>
</evidence>
<evidence type="ECO:0000256" key="2">
    <source>
        <dbReference type="ARBA" id="ARBA00010008"/>
    </source>
</evidence>
<dbReference type="RefSeq" id="XP_041541793.1">
    <property type="nucleotide sequence ID" value="XM_041687961.1"/>
</dbReference>
<comment type="cofactor">
    <cofactor evidence="1">
        <name>pyridoxal 5'-phosphate</name>
        <dbReference type="ChEBI" id="CHEBI:597326"/>
    </cofactor>
</comment>
<evidence type="ECO:0000313" key="7">
    <source>
        <dbReference type="EMBL" id="GAT21337.1"/>
    </source>
</evidence>
<comment type="similarity">
    <text evidence="2">Belongs to the class-II pyridoxal-phosphate-dependent aminotransferase family. BioF subfamily.</text>
</comment>
<keyword evidence="3 7" id="KW-0808">Transferase</keyword>
<dbReference type="GO" id="GO:0009102">
    <property type="term" value="P:biotin biosynthetic process"/>
    <property type="evidence" value="ECO:0007669"/>
    <property type="project" value="TreeGrafter"/>
</dbReference>
<dbReference type="KEGG" id="aluc:AKAW2_31346S"/>
<dbReference type="PANTHER" id="PTHR13693">
    <property type="entry name" value="CLASS II AMINOTRANSFERASE/8-AMINO-7-OXONONANOATE SYNTHASE"/>
    <property type="match status" value="1"/>
</dbReference>
<evidence type="ECO:0000313" key="6">
    <source>
        <dbReference type="EMBL" id="BCR98027.1"/>
    </source>
</evidence>
<dbReference type="GO" id="GO:0030170">
    <property type="term" value="F:pyridoxal phosphate binding"/>
    <property type="evidence" value="ECO:0007669"/>
    <property type="project" value="InterPro"/>
</dbReference>
<gene>
    <name evidence="6" type="ORF">AKAW2_31346S</name>
    <name evidence="7" type="ORF">RIB2604_01002260</name>
</gene>
<evidence type="ECO:0000256" key="1">
    <source>
        <dbReference type="ARBA" id="ARBA00001933"/>
    </source>
</evidence>
<dbReference type="GO" id="GO:0008483">
    <property type="term" value="F:transaminase activity"/>
    <property type="evidence" value="ECO:0007669"/>
    <property type="project" value="UniProtKB-KW"/>
</dbReference>
<dbReference type="AlphaFoldDB" id="A0A146F5D3"/>
<dbReference type="EMBL" id="AP024427">
    <property type="protein sequence ID" value="BCR98027.1"/>
    <property type="molecule type" value="Genomic_DNA"/>
</dbReference>
<dbReference type="InterPro" id="IPR004839">
    <property type="entry name" value="Aminotransferase_I/II_large"/>
</dbReference>
<protein>
    <submittedName>
        <fullName evidence="7">Aminotransferase</fullName>
    </submittedName>
    <submittedName>
        <fullName evidence="6">Putative secondary metabolism biosynthetic enzyme</fullName>
    </submittedName>
</protein>
<dbReference type="OrthoDB" id="2382073at2759"/>
<name>A0A146F5D3_ASPKA</name>
<dbReference type="PANTHER" id="PTHR13693:SF77">
    <property type="entry name" value="8-AMINO-7-OXONONANOATE SYNTHASE"/>
    <property type="match status" value="1"/>
</dbReference>
<reference evidence="7 8" key="1">
    <citation type="journal article" date="2016" name="DNA Res.">
        <title>Genome sequence of Aspergillus luchuensis NBRC 4314.</title>
        <authorList>
            <person name="Yamada O."/>
            <person name="Machida M."/>
            <person name="Hosoyama A."/>
            <person name="Goto M."/>
            <person name="Takahashi T."/>
            <person name="Futagami T."/>
            <person name="Yamagata Y."/>
            <person name="Takeuchi M."/>
            <person name="Kobayashi T."/>
            <person name="Koike H."/>
            <person name="Abe K."/>
            <person name="Asai K."/>
            <person name="Arita M."/>
            <person name="Fujita N."/>
            <person name="Fukuda K."/>
            <person name="Higa K."/>
            <person name="Horikawa H."/>
            <person name="Ishikawa T."/>
            <person name="Jinno K."/>
            <person name="Kato Y."/>
            <person name="Kirimura K."/>
            <person name="Mizutani O."/>
            <person name="Nakasone K."/>
            <person name="Sano M."/>
            <person name="Shiraishi Y."/>
            <person name="Tsukahara M."/>
            <person name="Gomi K."/>
        </authorList>
    </citation>
    <scope>NUCLEOTIDE SEQUENCE [LARGE SCALE GENOMIC DNA]</scope>
    <source>
        <strain evidence="7 8">RIB 2604</strain>
    </source>
</reference>
<dbReference type="EMBL" id="BCWF01000010">
    <property type="protein sequence ID" value="GAT21337.1"/>
    <property type="molecule type" value="Genomic_DNA"/>
</dbReference>
<dbReference type="InterPro" id="IPR015422">
    <property type="entry name" value="PyrdxlP-dep_Trfase_small"/>
</dbReference>
<dbReference type="InterPro" id="IPR015424">
    <property type="entry name" value="PyrdxlP-dep_Trfase"/>
</dbReference>
<keyword evidence="9" id="KW-1185">Reference proteome</keyword>
<keyword evidence="4" id="KW-0663">Pyridoxal phosphate</keyword>
<reference evidence="6" key="3">
    <citation type="submission" date="2021-01" db="EMBL/GenBank/DDBJ databases">
        <authorList>
            <consortium name="Aspergillus luchuensis mut. kawachii IFO 4304 genome sequencing consortium"/>
            <person name="Kazuki M."/>
            <person name="Futagami T."/>
        </authorList>
    </citation>
    <scope>NUCLEOTIDE SEQUENCE</scope>
    <source>
        <strain evidence="6">IFO 4308</strain>
    </source>
</reference>
<organism evidence="7 8">
    <name type="scientific">Aspergillus kawachii</name>
    <name type="common">White koji mold</name>
    <name type="synonym">Aspergillus awamori var. kawachi</name>
    <dbReference type="NCBI Taxonomy" id="1069201"/>
    <lineage>
        <taxon>Eukaryota</taxon>
        <taxon>Fungi</taxon>
        <taxon>Dikarya</taxon>
        <taxon>Ascomycota</taxon>
        <taxon>Pezizomycotina</taxon>
        <taxon>Eurotiomycetes</taxon>
        <taxon>Eurotiomycetidae</taxon>
        <taxon>Eurotiales</taxon>
        <taxon>Aspergillaceae</taxon>
        <taxon>Aspergillus</taxon>
        <taxon>Aspergillus subgen. Circumdati</taxon>
    </lineage>
</organism>
<proteinExistence type="inferred from homology"/>
<accession>A0A146F5D3</accession>
<evidence type="ECO:0000313" key="9">
    <source>
        <dbReference type="Proteomes" id="UP000661280"/>
    </source>
</evidence>
<dbReference type="Gene3D" id="3.90.1150.10">
    <property type="entry name" value="Aspartate Aminotransferase, domain 1"/>
    <property type="match status" value="1"/>
</dbReference>
<evidence type="ECO:0000256" key="3">
    <source>
        <dbReference type="ARBA" id="ARBA00022679"/>
    </source>
</evidence>
<dbReference type="GeneID" id="64959352"/>
<dbReference type="VEuPathDB" id="FungiDB:ASPFODRAFT_287233"/>
<evidence type="ECO:0000313" key="8">
    <source>
        <dbReference type="Proteomes" id="UP000075230"/>
    </source>
</evidence>
<dbReference type="Proteomes" id="UP000661280">
    <property type="component" value="Chromosome 3"/>
</dbReference>
<dbReference type="InterPro" id="IPR015421">
    <property type="entry name" value="PyrdxlP-dep_Trfase_major"/>
</dbReference>
<feature type="domain" description="Aminotransferase class I/classII large" evidence="5">
    <location>
        <begin position="36"/>
        <end position="409"/>
    </location>
</feature>
<reference evidence="8" key="2">
    <citation type="submission" date="2016-02" db="EMBL/GenBank/DDBJ databases">
        <title>Genome sequencing of Aspergillus luchuensis NBRC 4314.</title>
        <authorList>
            <person name="Yamada O."/>
        </authorList>
    </citation>
    <scope>NUCLEOTIDE SEQUENCE [LARGE SCALE GENOMIC DNA]</scope>
    <source>
        <strain evidence="8">RIB 2604</strain>
    </source>
</reference>
<dbReference type="InterPro" id="IPR050087">
    <property type="entry name" value="AON_synthase_class-II"/>
</dbReference>
<sequence>MQLPPSLTAALQSGIAKRRQQGQYFEMSPPATEMGMVDFGSNDTLGLRSSPSMHEIFHRELRKSTDFVIGAGASRCLGGSTNEVTKLERLLADFHHGKEAVFFNSGYEANVGIYSTLPQPGDAIIHDFMAHASIRDGIRYGRASIVKVFAHNDLQSLDDVLEKVKLGSADISCGRRTVFIALESFYSMEGDISPIPEILSHVRSSLPAGNGVLIVDEAHSTGIVGPNGSGYICHLGLENEPIISMQSFGKGPGALGGVVICDPLTKEYMANFARGLVYSTAPSFPTIAAIRASIATLSSADGEQRRQRLRANIKIFHQCILMHPRRQALSNSGVLRFPSIEQTKNDEVFVAVIPIITEQGQCHKLQQRLQEYRFRTHAVRYPVVPKEEERVRLMLHADNKPDEIRGFARVLMEWGWEMMQVGPRPQSRL</sequence>
<dbReference type="Pfam" id="PF00155">
    <property type="entry name" value="Aminotran_1_2"/>
    <property type="match status" value="1"/>
</dbReference>
<reference evidence="6" key="4">
    <citation type="submission" date="2021-02" db="EMBL/GenBank/DDBJ databases">
        <title>Aspergillus luchuensis mut. kawachii IFO 4304 genome sequence.</title>
        <authorList>
            <person name="Mori K."/>
            <person name="Kadooka C."/>
            <person name="Goto M."/>
            <person name="Futagami T."/>
        </authorList>
    </citation>
    <scope>NUCLEOTIDE SEQUENCE</scope>
    <source>
        <strain evidence="6">IFO 4308</strain>
    </source>
</reference>
<keyword evidence="7" id="KW-0032">Aminotransferase</keyword>
<dbReference type="Gene3D" id="3.40.640.10">
    <property type="entry name" value="Type I PLP-dependent aspartate aminotransferase-like (Major domain)"/>
    <property type="match status" value="1"/>
</dbReference>